<reference evidence="2" key="1">
    <citation type="submission" date="2020-11" db="EMBL/GenBank/DDBJ databases">
        <title>Chlorella ohadii genome sequencing and assembly.</title>
        <authorList>
            <person name="Murik O."/>
            <person name="Treves H."/>
            <person name="Kedem I."/>
            <person name="Shotland Y."/>
            <person name="Kaplan A."/>
        </authorList>
    </citation>
    <scope>NUCLEOTIDE SEQUENCE</scope>
    <source>
        <strain evidence="2">1</strain>
    </source>
</reference>
<proteinExistence type="predicted"/>
<dbReference type="Proteomes" id="UP001205105">
    <property type="component" value="Unassembled WGS sequence"/>
</dbReference>
<comment type="caution">
    <text evidence="2">The sequence shown here is derived from an EMBL/GenBank/DDBJ whole genome shotgun (WGS) entry which is preliminary data.</text>
</comment>
<keyword evidence="3" id="KW-1185">Reference proteome</keyword>
<evidence type="ECO:0000256" key="1">
    <source>
        <dbReference type="SAM" id="MobiDB-lite"/>
    </source>
</evidence>
<accession>A0AAD5H3Y7</accession>
<dbReference type="EMBL" id="JADXDR010000044">
    <property type="protein sequence ID" value="KAI7843006.1"/>
    <property type="molecule type" value="Genomic_DNA"/>
</dbReference>
<feature type="compositionally biased region" description="Low complexity" evidence="1">
    <location>
        <begin position="46"/>
        <end position="58"/>
    </location>
</feature>
<feature type="region of interest" description="Disordered" evidence="1">
    <location>
        <begin position="36"/>
        <end position="92"/>
    </location>
</feature>
<protein>
    <submittedName>
        <fullName evidence="2">Uncharacterized protein</fullName>
    </submittedName>
</protein>
<evidence type="ECO:0000313" key="3">
    <source>
        <dbReference type="Proteomes" id="UP001205105"/>
    </source>
</evidence>
<gene>
    <name evidence="2" type="ORF">COHA_003339</name>
</gene>
<evidence type="ECO:0000313" key="2">
    <source>
        <dbReference type="EMBL" id="KAI7843006.1"/>
    </source>
</evidence>
<dbReference type="AlphaFoldDB" id="A0AAD5H3Y7"/>
<sequence length="92" mass="9563">MSSGKYDQYDQVAQLSELLHKLNLAQMSIGAAESDPTVELPVYDDPSTPTASQTASASGEDTGLSTPDCPVVLSPRIGSAPVPPTVPGMMSR</sequence>
<organism evidence="2 3">
    <name type="scientific">Chlorella ohadii</name>
    <dbReference type="NCBI Taxonomy" id="2649997"/>
    <lineage>
        <taxon>Eukaryota</taxon>
        <taxon>Viridiplantae</taxon>
        <taxon>Chlorophyta</taxon>
        <taxon>core chlorophytes</taxon>
        <taxon>Trebouxiophyceae</taxon>
        <taxon>Chlorellales</taxon>
        <taxon>Chlorellaceae</taxon>
        <taxon>Chlorella clade</taxon>
        <taxon>Chlorella</taxon>
    </lineage>
</organism>
<name>A0AAD5H3Y7_9CHLO</name>